<accession>A0ABD5YTB5</accession>
<proteinExistence type="predicted"/>
<reference evidence="1 2" key="1">
    <citation type="journal article" date="2019" name="Int. J. Syst. Evol. Microbiol.">
        <title>The Global Catalogue of Microorganisms (GCM) 10K type strain sequencing project: providing services to taxonomists for standard genome sequencing and annotation.</title>
        <authorList>
            <consortium name="The Broad Institute Genomics Platform"/>
            <consortium name="The Broad Institute Genome Sequencing Center for Infectious Disease"/>
            <person name="Wu L."/>
            <person name="Ma J."/>
        </authorList>
    </citation>
    <scope>NUCLEOTIDE SEQUENCE [LARGE SCALE GENOMIC DNA]</scope>
    <source>
        <strain evidence="1 2">RDMS1</strain>
    </source>
</reference>
<dbReference type="EMBL" id="JBHTAX010000005">
    <property type="protein sequence ID" value="MFC7192531.1"/>
    <property type="molecule type" value="Genomic_DNA"/>
</dbReference>
<comment type="caution">
    <text evidence="1">The sequence shown here is derived from an EMBL/GenBank/DDBJ whole genome shotgun (WGS) entry which is preliminary data.</text>
</comment>
<evidence type="ECO:0000313" key="2">
    <source>
        <dbReference type="Proteomes" id="UP001596417"/>
    </source>
</evidence>
<organism evidence="1 2">
    <name type="scientific">Halocatena marina</name>
    <dbReference type="NCBI Taxonomy" id="2934937"/>
    <lineage>
        <taxon>Archaea</taxon>
        <taxon>Methanobacteriati</taxon>
        <taxon>Methanobacteriota</taxon>
        <taxon>Stenosarchaea group</taxon>
        <taxon>Halobacteria</taxon>
        <taxon>Halobacteriales</taxon>
        <taxon>Natronomonadaceae</taxon>
        <taxon>Halocatena</taxon>
    </lineage>
</organism>
<dbReference type="AlphaFoldDB" id="A0ABD5YTB5"/>
<keyword evidence="2" id="KW-1185">Reference proteome</keyword>
<protein>
    <submittedName>
        <fullName evidence="1">Uncharacterized protein</fullName>
    </submittedName>
</protein>
<gene>
    <name evidence="1" type="ORF">ACFQL7_23780</name>
</gene>
<name>A0ABD5YTB5_9EURY</name>
<evidence type="ECO:0000313" key="1">
    <source>
        <dbReference type="EMBL" id="MFC7192531.1"/>
    </source>
</evidence>
<dbReference type="GeneID" id="76202219"/>
<dbReference type="RefSeq" id="WP_264822467.1">
    <property type="nucleotide sequence ID" value="NZ_CP110251.1"/>
</dbReference>
<dbReference type="Proteomes" id="UP001596417">
    <property type="component" value="Unassembled WGS sequence"/>
</dbReference>
<sequence length="63" mass="6622">MIGVPSRDRVVRQKESDIGEARHEITADALSMLGSTPGTGARSPASIAFPPTTMTCITFTVTS</sequence>